<dbReference type="PROSITE" id="PS00138">
    <property type="entry name" value="SUBTILASE_SER"/>
    <property type="match status" value="1"/>
</dbReference>
<dbReference type="InterPro" id="IPR023828">
    <property type="entry name" value="Peptidase_S8_Ser-AS"/>
</dbReference>
<dbReference type="Proteomes" id="UP001165287">
    <property type="component" value="Unassembled WGS sequence"/>
</dbReference>
<dbReference type="PROSITE" id="PS00136">
    <property type="entry name" value="SUBTILASE_ASP"/>
    <property type="match status" value="1"/>
</dbReference>
<dbReference type="InterPro" id="IPR022398">
    <property type="entry name" value="Peptidase_S8_His-AS"/>
</dbReference>
<comment type="similarity">
    <text evidence="1 5 6">Belongs to the peptidase S8 family.</text>
</comment>
<keyword evidence="9" id="KW-1185">Reference proteome</keyword>
<sequence length="316" mass="34234">MTISKIQLIPFKLEEISEELVDYIPYGIEMVNAPSFWQETKGEDVVVAVLDTGCDLSHPDLADRIIGGRNFTSSDRDDYSDSHFHGTHVAGTIAASSNGQGVIGIAPESKLLILKVLDENGSGSYEGIIDAIHYARTWRGPNQEKVRIISMSLGGPNDVPELHNAIKLAVKAGILIICAAGNEGDSSERTDETAYPGFYNEVVQVGAVDENKNLARFSNTNGEIDLVAPGVNILSTYPGSKTAKLSGTSMAAPHVSGAVALIINKTEKKYGRTLTEPEIYEYLRKNTVSIGLSRKAQGNGLLFLQVDKQKKKKRNE</sequence>
<dbReference type="InterPro" id="IPR000209">
    <property type="entry name" value="Peptidase_S8/S53_dom"/>
</dbReference>
<evidence type="ECO:0000259" key="7">
    <source>
        <dbReference type="Pfam" id="PF00082"/>
    </source>
</evidence>
<keyword evidence="4 5" id="KW-0720">Serine protease</keyword>
<dbReference type="SUPFAM" id="SSF52743">
    <property type="entry name" value="Subtilisin-like"/>
    <property type="match status" value="1"/>
</dbReference>
<dbReference type="PRINTS" id="PR00723">
    <property type="entry name" value="SUBTILISIN"/>
</dbReference>
<evidence type="ECO:0000313" key="9">
    <source>
        <dbReference type="Proteomes" id="UP001165287"/>
    </source>
</evidence>
<evidence type="ECO:0000256" key="1">
    <source>
        <dbReference type="ARBA" id="ARBA00011073"/>
    </source>
</evidence>
<feature type="active site" description="Charge relay system" evidence="5">
    <location>
        <position position="249"/>
    </location>
</feature>
<evidence type="ECO:0000256" key="5">
    <source>
        <dbReference type="PROSITE-ProRule" id="PRU01240"/>
    </source>
</evidence>
<dbReference type="CDD" id="cd07477">
    <property type="entry name" value="Peptidases_S8_Subtilisin_subset"/>
    <property type="match status" value="1"/>
</dbReference>
<evidence type="ECO:0000256" key="4">
    <source>
        <dbReference type="ARBA" id="ARBA00022825"/>
    </source>
</evidence>
<protein>
    <submittedName>
        <fullName evidence="8">S8 family peptidase</fullName>
    </submittedName>
</protein>
<dbReference type="RefSeq" id="WP_224140830.1">
    <property type="nucleotide sequence ID" value="NZ_JAIQUM010000053.1"/>
</dbReference>
<feature type="active site" description="Charge relay system" evidence="5">
    <location>
        <position position="85"/>
    </location>
</feature>
<dbReference type="InterPro" id="IPR023827">
    <property type="entry name" value="Peptidase_S8_Asp-AS"/>
</dbReference>
<keyword evidence="2 5" id="KW-0645">Protease</keyword>
<gene>
    <name evidence="8" type="ORF">K9V48_19390</name>
</gene>
<reference evidence="8" key="1">
    <citation type="submission" date="2024-05" db="EMBL/GenBank/DDBJ databases">
        <title>Metabacillus sp. nov., isolated from the rhizosphere soil of tomato plants.</title>
        <authorList>
            <person name="Ma R."/>
        </authorList>
    </citation>
    <scope>NUCLEOTIDE SEQUENCE</scope>
    <source>
        <strain evidence="8">DBTR6</strain>
    </source>
</reference>
<evidence type="ECO:0000256" key="2">
    <source>
        <dbReference type="ARBA" id="ARBA00022670"/>
    </source>
</evidence>
<dbReference type="PROSITE" id="PS00137">
    <property type="entry name" value="SUBTILASE_HIS"/>
    <property type="match status" value="1"/>
</dbReference>
<evidence type="ECO:0000256" key="3">
    <source>
        <dbReference type="ARBA" id="ARBA00022801"/>
    </source>
</evidence>
<dbReference type="Pfam" id="PF00082">
    <property type="entry name" value="Peptidase_S8"/>
    <property type="match status" value="1"/>
</dbReference>
<dbReference type="PANTHER" id="PTHR43399:SF4">
    <property type="entry name" value="CELL WALL-ASSOCIATED PROTEASE"/>
    <property type="match status" value="1"/>
</dbReference>
<dbReference type="InterPro" id="IPR034202">
    <property type="entry name" value="Subtilisin_Carlsberg-like"/>
</dbReference>
<keyword evidence="3 5" id="KW-0378">Hydrolase</keyword>
<dbReference type="InterPro" id="IPR036852">
    <property type="entry name" value="Peptidase_S8/S53_dom_sf"/>
</dbReference>
<dbReference type="EMBL" id="JAIQUM010000053">
    <property type="protein sequence ID" value="MBZ5752355.1"/>
    <property type="molecule type" value="Genomic_DNA"/>
</dbReference>
<proteinExistence type="inferred from homology"/>
<dbReference type="InterPro" id="IPR015500">
    <property type="entry name" value="Peptidase_S8_subtilisin-rel"/>
</dbReference>
<dbReference type="InterPro" id="IPR051048">
    <property type="entry name" value="Peptidase_S8/S53_subtilisin"/>
</dbReference>
<dbReference type="PROSITE" id="PS51892">
    <property type="entry name" value="SUBTILASE"/>
    <property type="match status" value="1"/>
</dbReference>
<comment type="caution">
    <text evidence="8">The sequence shown here is derived from an EMBL/GenBank/DDBJ whole genome shotgun (WGS) entry which is preliminary data.</text>
</comment>
<dbReference type="PANTHER" id="PTHR43399">
    <property type="entry name" value="SUBTILISIN-RELATED"/>
    <property type="match status" value="1"/>
</dbReference>
<dbReference type="Gene3D" id="3.40.50.200">
    <property type="entry name" value="Peptidase S8/S53 domain"/>
    <property type="match status" value="1"/>
</dbReference>
<organism evidence="8 9">
    <name type="scientific">Metabacillus rhizolycopersici</name>
    <dbReference type="NCBI Taxonomy" id="2875709"/>
    <lineage>
        <taxon>Bacteria</taxon>
        <taxon>Bacillati</taxon>
        <taxon>Bacillota</taxon>
        <taxon>Bacilli</taxon>
        <taxon>Bacillales</taxon>
        <taxon>Bacillaceae</taxon>
        <taxon>Metabacillus</taxon>
    </lineage>
</organism>
<name>A0ABS7UVM3_9BACI</name>
<evidence type="ECO:0000256" key="6">
    <source>
        <dbReference type="RuleBase" id="RU003355"/>
    </source>
</evidence>
<evidence type="ECO:0000313" key="8">
    <source>
        <dbReference type="EMBL" id="MBZ5752355.1"/>
    </source>
</evidence>
<feature type="domain" description="Peptidase S8/S53" evidence="7">
    <location>
        <begin position="42"/>
        <end position="300"/>
    </location>
</feature>
<feature type="active site" description="Charge relay system" evidence="5">
    <location>
        <position position="51"/>
    </location>
</feature>
<accession>A0ABS7UVM3</accession>